<proteinExistence type="predicted"/>
<accession>A0ACC1YQP4</accession>
<evidence type="ECO:0000313" key="1">
    <source>
        <dbReference type="EMBL" id="KAJ4725649.1"/>
    </source>
</evidence>
<protein>
    <submittedName>
        <fullName evidence="1">Receptor-like kinase</fullName>
    </submittedName>
</protein>
<name>A0ACC1YQP4_MELAZ</name>
<dbReference type="EMBL" id="CM051395">
    <property type="protein sequence ID" value="KAJ4725649.1"/>
    <property type="molecule type" value="Genomic_DNA"/>
</dbReference>
<reference evidence="1 2" key="1">
    <citation type="journal article" date="2023" name="Science">
        <title>Complex scaffold remodeling in plant triterpene biosynthesis.</title>
        <authorList>
            <person name="De La Pena R."/>
            <person name="Hodgson H."/>
            <person name="Liu J.C."/>
            <person name="Stephenson M.J."/>
            <person name="Martin A.C."/>
            <person name="Owen C."/>
            <person name="Harkess A."/>
            <person name="Leebens-Mack J."/>
            <person name="Jimenez L.E."/>
            <person name="Osbourn A."/>
            <person name="Sattely E.S."/>
        </authorList>
    </citation>
    <scope>NUCLEOTIDE SEQUENCE [LARGE SCALE GENOMIC DNA]</scope>
    <source>
        <strain evidence="2">cv. JPN11</strain>
        <tissue evidence="1">Leaf</tissue>
    </source>
</reference>
<keyword evidence="2" id="KW-1185">Reference proteome</keyword>
<gene>
    <name evidence="1" type="ORF">OWV82_004487</name>
</gene>
<dbReference type="Proteomes" id="UP001164539">
    <property type="component" value="Chromosome 2"/>
</dbReference>
<comment type="caution">
    <text evidence="1">The sequence shown here is derived from an EMBL/GenBank/DDBJ whole genome shotgun (WGS) entry which is preliminary data.</text>
</comment>
<evidence type="ECO:0000313" key="2">
    <source>
        <dbReference type="Proteomes" id="UP001164539"/>
    </source>
</evidence>
<sequence>MKKTQSRLMLYSRQTKQKSDARHGKVSKHPSNTFSSLNYIIAAAKKVTRIFGFFLSRQRKSSSKDGVFDDTNNNSQVSKLSYSSDSNTRSSRLKSSNSYGSSGSKSGQATTINFSIEDIQRATGNFSPANKIGEGGCGTVYKGKLRDGSVVAVKRAKRMNKYDKYLLLEFKNEILTLSKIEHLNLVKLFGFLEHEDERIIVVEYIGNGNLREHLDGKQGNGLELAERLDIAIDVAHALAYLHTYSDTPVIHRDIKASNILITEKLRAKVSDFGFARMLVEDPAASHISTQVKGTAGYLDPDYLRTYQLTEKSDVYSFGVLLVEMMTGRYPIEPKKPMKERVTIRWAMQSLKAGEAILVMDARLRRSPASNMAVEKVLKLAHECLAPTRQPRPSMKKCAEILWGIRKDFREKAFSTTSSASTSHHSSHYPTRDAKKSRKISFGMEDGDSYRFVSA</sequence>
<organism evidence="1 2">
    <name type="scientific">Melia azedarach</name>
    <name type="common">Chinaberry tree</name>
    <dbReference type="NCBI Taxonomy" id="155640"/>
    <lineage>
        <taxon>Eukaryota</taxon>
        <taxon>Viridiplantae</taxon>
        <taxon>Streptophyta</taxon>
        <taxon>Embryophyta</taxon>
        <taxon>Tracheophyta</taxon>
        <taxon>Spermatophyta</taxon>
        <taxon>Magnoliopsida</taxon>
        <taxon>eudicotyledons</taxon>
        <taxon>Gunneridae</taxon>
        <taxon>Pentapetalae</taxon>
        <taxon>rosids</taxon>
        <taxon>malvids</taxon>
        <taxon>Sapindales</taxon>
        <taxon>Meliaceae</taxon>
        <taxon>Melia</taxon>
    </lineage>
</organism>